<dbReference type="Proteomes" id="UP000790709">
    <property type="component" value="Unassembled WGS sequence"/>
</dbReference>
<sequence>MTFSISDYPTGVFAMKCTFYVQLAPRVSDANILLLALRCNVISFWWIFFFVPTKRITTMAIRVSEI</sequence>
<accession>A0ACB8BM80</accession>
<evidence type="ECO:0000313" key="1">
    <source>
        <dbReference type="EMBL" id="KAH7926606.1"/>
    </source>
</evidence>
<reference evidence="1" key="1">
    <citation type="journal article" date="2021" name="New Phytol.">
        <title>Evolutionary innovations through gain and loss of genes in the ectomycorrhizal Boletales.</title>
        <authorList>
            <person name="Wu G."/>
            <person name="Miyauchi S."/>
            <person name="Morin E."/>
            <person name="Kuo A."/>
            <person name="Drula E."/>
            <person name="Varga T."/>
            <person name="Kohler A."/>
            <person name="Feng B."/>
            <person name="Cao Y."/>
            <person name="Lipzen A."/>
            <person name="Daum C."/>
            <person name="Hundley H."/>
            <person name="Pangilinan J."/>
            <person name="Johnson J."/>
            <person name="Barry K."/>
            <person name="LaButti K."/>
            <person name="Ng V."/>
            <person name="Ahrendt S."/>
            <person name="Min B."/>
            <person name="Choi I.G."/>
            <person name="Park H."/>
            <person name="Plett J.M."/>
            <person name="Magnuson J."/>
            <person name="Spatafora J.W."/>
            <person name="Nagy L.G."/>
            <person name="Henrissat B."/>
            <person name="Grigoriev I.V."/>
            <person name="Yang Z.L."/>
            <person name="Xu J."/>
            <person name="Martin F.M."/>
        </authorList>
    </citation>
    <scope>NUCLEOTIDE SEQUENCE</scope>
    <source>
        <strain evidence="1">KUC20120723A-06</strain>
    </source>
</reference>
<comment type="caution">
    <text evidence="1">The sequence shown here is derived from an EMBL/GenBank/DDBJ whole genome shotgun (WGS) entry which is preliminary data.</text>
</comment>
<proteinExistence type="predicted"/>
<protein>
    <submittedName>
        <fullName evidence="1">Uncharacterized protein</fullName>
    </submittedName>
</protein>
<gene>
    <name evidence="1" type="ORF">BV22DRAFT_1032743</name>
</gene>
<name>A0ACB8BM80_9AGAM</name>
<evidence type="ECO:0000313" key="2">
    <source>
        <dbReference type="Proteomes" id="UP000790709"/>
    </source>
</evidence>
<organism evidence="1 2">
    <name type="scientific">Leucogyrophana mollusca</name>
    <dbReference type="NCBI Taxonomy" id="85980"/>
    <lineage>
        <taxon>Eukaryota</taxon>
        <taxon>Fungi</taxon>
        <taxon>Dikarya</taxon>
        <taxon>Basidiomycota</taxon>
        <taxon>Agaricomycotina</taxon>
        <taxon>Agaricomycetes</taxon>
        <taxon>Agaricomycetidae</taxon>
        <taxon>Boletales</taxon>
        <taxon>Boletales incertae sedis</taxon>
        <taxon>Leucogyrophana</taxon>
    </lineage>
</organism>
<dbReference type="EMBL" id="MU266380">
    <property type="protein sequence ID" value="KAH7926606.1"/>
    <property type="molecule type" value="Genomic_DNA"/>
</dbReference>
<keyword evidence="2" id="KW-1185">Reference proteome</keyword>